<protein>
    <submittedName>
        <fullName evidence="1">Uncharacterized protein</fullName>
    </submittedName>
</protein>
<name>A0A2S4VBX1_9BASI</name>
<proteinExistence type="predicted"/>
<accession>A0A2S4VBX1</accession>
<comment type="caution">
    <text evidence="1">The sequence shown here is derived from an EMBL/GenBank/DDBJ whole genome shotgun (WGS) entry which is preliminary data.</text>
</comment>
<evidence type="ECO:0000313" key="2">
    <source>
        <dbReference type="Proteomes" id="UP000239156"/>
    </source>
</evidence>
<gene>
    <name evidence="1" type="ORF">PSTT_08567</name>
</gene>
<dbReference type="OrthoDB" id="2497116at2759"/>
<dbReference type="Proteomes" id="UP000239156">
    <property type="component" value="Unassembled WGS sequence"/>
</dbReference>
<keyword evidence="2" id="KW-1185">Reference proteome</keyword>
<dbReference type="EMBL" id="PKSL01000079">
    <property type="protein sequence ID" value="POW07036.1"/>
    <property type="molecule type" value="Genomic_DNA"/>
</dbReference>
<dbReference type="VEuPathDB" id="FungiDB:PSTT_08567"/>
<organism evidence="1 2">
    <name type="scientific">Puccinia striiformis</name>
    <dbReference type="NCBI Taxonomy" id="27350"/>
    <lineage>
        <taxon>Eukaryota</taxon>
        <taxon>Fungi</taxon>
        <taxon>Dikarya</taxon>
        <taxon>Basidiomycota</taxon>
        <taxon>Pucciniomycotina</taxon>
        <taxon>Pucciniomycetes</taxon>
        <taxon>Pucciniales</taxon>
        <taxon>Pucciniaceae</taxon>
        <taxon>Puccinia</taxon>
    </lineage>
</organism>
<evidence type="ECO:0000313" key="1">
    <source>
        <dbReference type="EMBL" id="POW07036.1"/>
    </source>
</evidence>
<sequence>MEEIDWFDCSQNTKNKNEECLNILFEIIDTPLSLMKTTKNRDSGTPEPGLELIPKNESNYSRVENEKAVNTKQDEDRNKLPSILRDSESVRYVIIFKHLQHLSVINVLSSLVNEINAALSNFNFRQHNHHPLIQLIGFPVNLSTQLISKFKVRRLSCFAILDSATGVERLSDFFKA</sequence>
<dbReference type="VEuPathDB" id="FungiDB:PSHT_08715"/>
<reference evidence="1" key="1">
    <citation type="submission" date="2017-12" db="EMBL/GenBank/DDBJ databases">
        <title>Gene loss provides genomic basis for host adaptation in cereal stripe rust fungi.</title>
        <authorList>
            <person name="Xia C."/>
        </authorList>
    </citation>
    <scope>NUCLEOTIDE SEQUENCE [LARGE SCALE GENOMIC DNA]</scope>
    <source>
        <strain evidence="1">93-210</strain>
    </source>
</reference>